<keyword evidence="7 10" id="KW-0472">Membrane</keyword>
<evidence type="ECO:0000256" key="2">
    <source>
        <dbReference type="ARBA" id="ARBA00022516"/>
    </source>
</evidence>
<keyword evidence="8 10" id="KW-0594">Phospholipid biosynthesis</keyword>
<dbReference type="SMART" id="SM01207">
    <property type="entry name" value="G3P_acyltransf"/>
    <property type="match status" value="1"/>
</dbReference>
<dbReference type="HAMAP" id="MF_01043">
    <property type="entry name" value="PlsY"/>
    <property type="match status" value="1"/>
</dbReference>
<dbReference type="GO" id="GO:0004366">
    <property type="term" value="F:glycerol-3-phosphate O-acyltransferase activity"/>
    <property type="evidence" value="ECO:0007669"/>
    <property type="project" value="UniProtKB-EC"/>
</dbReference>
<comment type="caution">
    <text evidence="10">Lacks conserved residue(s) required for the propagation of feature annotation.</text>
</comment>
<dbReference type="Proteomes" id="UP001549099">
    <property type="component" value="Unassembled WGS sequence"/>
</dbReference>
<dbReference type="EMBL" id="JBEPLW010000008">
    <property type="protein sequence ID" value="MET3575520.1"/>
    <property type="molecule type" value="Genomic_DNA"/>
</dbReference>
<evidence type="ECO:0000256" key="8">
    <source>
        <dbReference type="ARBA" id="ARBA00023209"/>
    </source>
</evidence>
<evidence type="ECO:0000313" key="11">
    <source>
        <dbReference type="EMBL" id="MET3575520.1"/>
    </source>
</evidence>
<organism evidence="11 12">
    <name type="scientific">Bhargavaea ullalensis</name>
    <dbReference type="NCBI Taxonomy" id="1265685"/>
    <lineage>
        <taxon>Bacteria</taxon>
        <taxon>Bacillati</taxon>
        <taxon>Bacillota</taxon>
        <taxon>Bacilli</taxon>
        <taxon>Bacillales</taxon>
        <taxon>Caryophanaceae</taxon>
        <taxon>Bhargavaea</taxon>
    </lineage>
</organism>
<accession>A0ABV2GB54</accession>
<gene>
    <name evidence="10" type="primary">plsY</name>
    <name evidence="11" type="ORF">ABID49_001425</name>
</gene>
<keyword evidence="3 10" id="KW-0808">Transferase</keyword>
<feature type="transmembrane region" description="Helical" evidence="10">
    <location>
        <begin position="85"/>
        <end position="104"/>
    </location>
</feature>
<keyword evidence="12" id="KW-1185">Reference proteome</keyword>
<proteinExistence type="inferred from homology"/>
<comment type="subcellular location">
    <subcellularLocation>
        <location evidence="10">Cell membrane</location>
        <topology evidence="10">Multi-pass membrane protein</topology>
    </subcellularLocation>
</comment>
<dbReference type="Pfam" id="PF02660">
    <property type="entry name" value="G3P_acyltransf"/>
    <property type="match status" value="1"/>
</dbReference>
<keyword evidence="4 10" id="KW-0812">Transmembrane</keyword>
<keyword evidence="2 10" id="KW-0444">Lipid biosynthesis</keyword>
<evidence type="ECO:0000256" key="3">
    <source>
        <dbReference type="ARBA" id="ARBA00022679"/>
    </source>
</evidence>
<evidence type="ECO:0000256" key="1">
    <source>
        <dbReference type="ARBA" id="ARBA00022475"/>
    </source>
</evidence>
<evidence type="ECO:0000256" key="7">
    <source>
        <dbReference type="ARBA" id="ARBA00023136"/>
    </source>
</evidence>
<comment type="subunit">
    <text evidence="10">Probably interacts with PlsX.</text>
</comment>
<comment type="caution">
    <text evidence="11">The sequence shown here is derived from an EMBL/GenBank/DDBJ whole genome shotgun (WGS) entry which is preliminary data.</text>
</comment>
<keyword evidence="11" id="KW-0012">Acyltransferase</keyword>
<dbReference type="EC" id="2.3.1.275" evidence="10"/>
<evidence type="ECO:0000256" key="10">
    <source>
        <dbReference type="HAMAP-Rule" id="MF_01043"/>
    </source>
</evidence>
<dbReference type="PANTHER" id="PTHR30309">
    <property type="entry name" value="INNER MEMBRANE PROTEIN YGIH"/>
    <property type="match status" value="1"/>
</dbReference>
<feature type="transmembrane region" description="Helical" evidence="10">
    <location>
        <begin position="54"/>
        <end position="73"/>
    </location>
</feature>
<evidence type="ECO:0000256" key="9">
    <source>
        <dbReference type="ARBA" id="ARBA00023264"/>
    </source>
</evidence>
<dbReference type="RefSeq" id="WP_354196740.1">
    <property type="nucleotide sequence ID" value="NZ_JBEPLW010000008.1"/>
</dbReference>
<evidence type="ECO:0000313" key="12">
    <source>
        <dbReference type="Proteomes" id="UP001549099"/>
    </source>
</evidence>
<comment type="similarity">
    <text evidence="10">Belongs to the PlsY family.</text>
</comment>
<keyword evidence="9 10" id="KW-1208">Phospholipid metabolism</keyword>
<reference evidence="11 12" key="1">
    <citation type="submission" date="2024-06" db="EMBL/GenBank/DDBJ databases">
        <title>Genomic Encyclopedia of Type Strains, Phase IV (KMG-IV): sequencing the most valuable type-strain genomes for metagenomic binning, comparative biology and taxonomic classification.</title>
        <authorList>
            <person name="Goeker M."/>
        </authorList>
    </citation>
    <scope>NUCLEOTIDE SEQUENCE [LARGE SCALE GENOMIC DNA]</scope>
    <source>
        <strain evidence="11 12">DSM 26128</strain>
    </source>
</reference>
<evidence type="ECO:0000256" key="4">
    <source>
        <dbReference type="ARBA" id="ARBA00022692"/>
    </source>
</evidence>
<comment type="function">
    <text evidence="10">Catalyzes the transfer of an acyl group from acyl-phosphate (acyl-PO(4)) to glycerol-3-phosphate (G3P) to form lysophosphatidic acid (LPA). This enzyme utilizes acyl-phosphate as fatty acyl donor, but not acyl-CoA or acyl-ACP.</text>
</comment>
<evidence type="ECO:0000256" key="6">
    <source>
        <dbReference type="ARBA" id="ARBA00023098"/>
    </source>
</evidence>
<protein>
    <recommendedName>
        <fullName evidence="10">Glycerol-3-phosphate acyltransferase</fullName>
    </recommendedName>
    <alternativeName>
        <fullName evidence="10">Acyl-PO4 G3P acyltransferase</fullName>
    </alternativeName>
    <alternativeName>
        <fullName evidence="10">Acyl-phosphate--glycerol-3-phosphate acyltransferase</fullName>
    </alternativeName>
    <alternativeName>
        <fullName evidence="10">G3P acyltransferase</fullName>
        <shortName evidence="10">GPAT</shortName>
        <ecNumber evidence="10">2.3.1.275</ecNumber>
    </alternativeName>
    <alternativeName>
        <fullName evidence="10">Lysophosphatidic acid synthase</fullName>
        <shortName evidence="10">LPA synthase</shortName>
    </alternativeName>
</protein>
<sequence length="213" mass="22001">MMGLWLILAAAAGYLIGCVHGSTVAGRLSGVNLKETGVKNAGASNAAIVLGKKYGALVAAIDIGKGVGGVLLAKWLAAQTGLGEVAGALLVFIMAAAVVLGHNFPFHMKFSGGKGTATVIGVLLGFDWKIGLAGLALLIVVSIVTDFIVFGVLMLYVTFVFTAVVLAPGVGPDLISAGLFLMAVWKHVENFRRLRSGEENRVSAVLGRKRRAA</sequence>
<comment type="pathway">
    <text evidence="10">Lipid metabolism; phospholipid metabolism.</text>
</comment>
<keyword evidence="1 10" id="KW-1003">Cell membrane</keyword>
<keyword evidence="5 10" id="KW-1133">Transmembrane helix</keyword>
<evidence type="ECO:0000256" key="5">
    <source>
        <dbReference type="ARBA" id="ARBA00022989"/>
    </source>
</evidence>
<dbReference type="PANTHER" id="PTHR30309:SF0">
    <property type="entry name" value="GLYCEROL-3-PHOSPHATE ACYLTRANSFERASE-RELATED"/>
    <property type="match status" value="1"/>
</dbReference>
<keyword evidence="6 10" id="KW-0443">Lipid metabolism</keyword>
<comment type="catalytic activity">
    <reaction evidence="10">
        <text>an acyl phosphate + sn-glycerol 3-phosphate = a 1-acyl-sn-glycero-3-phosphate + phosphate</text>
        <dbReference type="Rhea" id="RHEA:34075"/>
        <dbReference type="ChEBI" id="CHEBI:43474"/>
        <dbReference type="ChEBI" id="CHEBI:57597"/>
        <dbReference type="ChEBI" id="CHEBI:57970"/>
        <dbReference type="ChEBI" id="CHEBI:59918"/>
        <dbReference type="EC" id="2.3.1.275"/>
    </reaction>
</comment>
<name>A0ABV2GB54_9BACL</name>
<dbReference type="InterPro" id="IPR003811">
    <property type="entry name" value="G3P_acylTferase_PlsY"/>
</dbReference>